<comment type="caution">
    <text evidence="4">The sequence shown here is derived from an EMBL/GenBank/DDBJ whole genome shotgun (WGS) entry which is preliminary data.</text>
</comment>
<dbReference type="CDD" id="cd00096">
    <property type="entry name" value="Ig"/>
    <property type="match status" value="1"/>
</dbReference>
<feature type="domain" description="Ig-like" evidence="3">
    <location>
        <begin position="125"/>
        <end position="202"/>
    </location>
</feature>
<feature type="domain" description="Ig-like" evidence="3">
    <location>
        <begin position="468"/>
        <end position="544"/>
    </location>
</feature>
<reference evidence="4 5" key="1">
    <citation type="submission" date="2020-10" db="EMBL/GenBank/DDBJ databases">
        <authorList>
            <person name="Klimov P.B."/>
            <person name="Dyachkov S.M."/>
            <person name="Chetverikov P.E."/>
        </authorList>
    </citation>
    <scope>NUCLEOTIDE SEQUENCE [LARGE SCALE GENOMIC DNA]</scope>
    <source>
        <strain evidence="4">BMOC 18-1129-001#AD2665</strain>
        <tissue evidence="4">Entire mites</tissue>
    </source>
</reference>
<keyword evidence="1" id="KW-0393">Immunoglobulin domain</keyword>
<sequence>MESLRMNIIIPCLVLVLTNIVRSEQSEDGPLLLPIPIGRSYHEGARVTLLCTPEKGDVDSIKYEWFRHDANDKPSEFPIATDRGTGHSALVFRNVEAKDSGKYTCVASNKFGSHNVSAVLNVDVPLKWKTEPMNQSARVGESISMECQAFGQPDPTISWIRLRSMATNVTIAGPVLHFSSLTQNDTGFYECIASNGIDKNLRKVIELEVKDAPILLPIPMAKSYHEGAHVTLVCTAAGGDVDSIKYEWFKHDTNDKLSEFPIATDRGVGHSIMIFKNVQAKDSGKYTCVASNRFGNHSVSAVLNVNECQAFGQPEPTVRWAKLKAGNSSTIAGPTLHFTSLQQNDAGIYECVASNGIDKSLRKVIDLVVKDGPRLLPISMASTYREGTRVSMICNLASGEVDSLKYEWFKHDSNDKPSAFPISTDRGAGHSILILKNVEAKNSGKYTCVASNRFGSHNVSAILNVDVPLKWKIEPTNTVARAGAALFVECQASGQPEPTIHWTRLGKSNNVTIPGLTLHFPSLAQDAAGLYECVASNGVDKNLKKVIELEVKEYQIKLKSDFEDVSPFNLELECLTQ</sequence>
<feature type="non-terminal residue" evidence="4">
    <location>
        <position position="577"/>
    </location>
</feature>
<name>A0ABQ7S8G2_9ACAR</name>
<feature type="domain" description="Ig-like" evidence="3">
    <location>
        <begin position="30"/>
        <end position="121"/>
    </location>
</feature>
<evidence type="ECO:0000256" key="1">
    <source>
        <dbReference type="ARBA" id="ARBA00023319"/>
    </source>
</evidence>
<keyword evidence="5" id="KW-1185">Reference proteome</keyword>
<dbReference type="PANTHER" id="PTHR10075">
    <property type="entry name" value="BASIGIN RELATED"/>
    <property type="match status" value="1"/>
</dbReference>
<dbReference type="SMART" id="SM00409">
    <property type="entry name" value="IG"/>
    <property type="match status" value="6"/>
</dbReference>
<dbReference type="SMART" id="SM00408">
    <property type="entry name" value="IGc2"/>
    <property type="match status" value="6"/>
</dbReference>
<feature type="domain" description="Ig-like" evidence="3">
    <location>
        <begin position="213"/>
        <end position="306"/>
    </location>
</feature>
<dbReference type="InterPro" id="IPR036179">
    <property type="entry name" value="Ig-like_dom_sf"/>
</dbReference>
<feature type="signal peptide" evidence="2">
    <location>
        <begin position="1"/>
        <end position="23"/>
    </location>
</feature>
<dbReference type="InterPro" id="IPR003599">
    <property type="entry name" value="Ig_sub"/>
</dbReference>
<evidence type="ECO:0000313" key="4">
    <source>
        <dbReference type="EMBL" id="KAG9509682.1"/>
    </source>
</evidence>
<gene>
    <name evidence="4" type="primary">HMCN1</name>
    <name evidence="4" type="ORF">GZH46_01788</name>
</gene>
<keyword evidence="2" id="KW-0732">Signal</keyword>
<dbReference type="Proteomes" id="UP000825002">
    <property type="component" value="Unassembled WGS sequence"/>
</dbReference>
<dbReference type="Pfam" id="PF13927">
    <property type="entry name" value="Ig_3"/>
    <property type="match status" value="6"/>
</dbReference>
<dbReference type="Gene3D" id="2.60.40.10">
    <property type="entry name" value="Immunoglobulins"/>
    <property type="match status" value="6"/>
</dbReference>
<dbReference type="InterPro" id="IPR007110">
    <property type="entry name" value="Ig-like_dom"/>
</dbReference>
<dbReference type="InterPro" id="IPR013783">
    <property type="entry name" value="Ig-like_fold"/>
</dbReference>
<dbReference type="SUPFAM" id="SSF48726">
    <property type="entry name" value="Immunoglobulin"/>
    <property type="match status" value="6"/>
</dbReference>
<feature type="domain" description="Ig-like" evidence="3">
    <location>
        <begin position="373"/>
        <end position="464"/>
    </location>
</feature>
<feature type="domain" description="Ig-like" evidence="3">
    <location>
        <begin position="308"/>
        <end position="362"/>
    </location>
</feature>
<evidence type="ECO:0000256" key="2">
    <source>
        <dbReference type="SAM" id="SignalP"/>
    </source>
</evidence>
<dbReference type="PANTHER" id="PTHR10075:SF100">
    <property type="entry name" value="FASCICLIN-2"/>
    <property type="match status" value="1"/>
</dbReference>
<accession>A0ABQ7S8G2</accession>
<feature type="chain" id="PRO_5046773421" evidence="2">
    <location>
        <begin position="24"/>
        <end position="577"/>
    </location>
</feature>
<organism evidence="4 5">
    <name type="scientific">Fragariocoptes setiger</name>
    <dbReference type="NCBI Taxonomy" id="1670756"/>
    <lineage>
        <taxon>Eukaryota</taxon>
        <taxon>Metazoa</taxon>
        <taxon>Ecdysozoa</taxon>
        <taxon>Arthropoda</taxon>
        <taxon>Chelicerata</taxon>
        <taxon>Arachnida</taxon>
        <taxon>Acari</taxon>
        <taxon>Acariformes</taxon>
        <taxon>Trombidiformes</taxon>
        <taxon>Prostigmata</taxon>
        <taxon>Eupodina</taxon>
        <taxon>Eriophyoidea</taxon>
        <taxon>Phytoptidae</taxon>
        <taxon>Fragariocoptes</taxon>
    </lineage>
</organism>
<dbReference type="EMBL" id="JAIFTH010000376">
    <property type="protein sequence ID" value="KAG9509682.1"/>
    <property type="molecule type" value="Genomic_DNA"/>
</dbReference>
<dbReference type="InterPro" id="IPR003598">
    <property type="entry name" value="Ig_sub2"/>
</dbReference>
<evidence type="ECO:0000259" key="3">
    <source>
        <dbReference type="PROSITE" id="PS50835"/>
    </source>
</evidence>
<proteinExistence type="predicted"/>
<protein>
    <submittedName>
        <fullName evidence="4">Hemicentin-1</fullName>
    </submittedName>
</protein>
<evidence type="ECO:0000313" key="5">
    <source>
        <dbReference type="Proteomes" id="UP000825002"/>
    </source>
</evidence>
<dbReference type="PROSITE" id="PS50835">
    <property type="entry name" value="IG_LIKE"/>
    <property type="match status" value="6"/>
</dbReference>